<dbReference type="InterPro" id="IPR020459">
    <property type="entry name" value="AMP-binding"/>
</dbReference>
<dbReference type="InterPro" id="IPR025110">
    <property type="entry name" value="AMP-bd_C"/>
</dbReference>
<dbReference type="InterPro" id="IPR010071">
    <property type="entry name" value="AA_adenyl_dom"/>
</dbReference>
<feature type="domain" description="Carrier" evidence="4">
    <location>
        <begin position="462"/>
        <end position="532"/>
    </location>
</feature>
<evidence type="ECO:0000313" key="5">
    <source>
        <dbReference type="EMBL" id="MFD1150440.1"/>
    </source>
</evidence>
<dbReference type="InterPro" id="IPR036736">
    <property type="entry name" value="ACP-like_sf"/>
</dbReference>
<dbReference type="InterPro" id="IPR020845">
    <property type="entry name" value="AMP-binding_CS"/>
</dbReference>
<dbReference type="PROSITE" id="PS00012">
    <property type="entry name" value="PHOSPHOPANTETHEINE"/>
    <property type="match status" value="1"/>
</dbReference>
<dbReference type="CDD" id="cd17652">
    <property type="entry name" value="A_NRPS_CmdD_like"/>
    <property type="match status" value="1"/>
</dbReference>
<protein>
    <submittedName>
        <fullName evidence="5">Amino acid adenylation domain-containing protein</fullName>
    </submittedName>
</protein>
<dbReference type="InterPro" id="IPR042099">
    <property type="entry name" value="ANL_N_sf"/>
</dbReference>
<name>A0ABW3R0J9_9PSEU</name>
<proteinExistence type="predicted"/>
<evidence type="ECO:0000313" key="6">
    <source>
        <dbReference type="Proteomes" id="UP001597168"/>
    </source>
</evidence>
<dbReference type="Pfam" id="PF00550">
    <property type="entry name" value="PP-binding"/>
    <property type="match status" value="1"/>
</dbReference>
<keyword evidence="1" id="KW-0596">Phosphopantetheine</keyword>
<feature type="region of interest" description="Disordered" evidence="3">
    <location>
        <begin position="529"/>
        <end position="567"/>
    </location>
</feature>
<dbReference type="PRINTS" id="PR00154">
    <property type="entry name" value="AMPBINDING"/>
</dbReference>
<dbReference type="PROSITE" id="PS00455">
    <property type="entry name" value="AMP_BINDING"/>
    <property type="match status" value="1"/>
</dbReference>
<dbReference type="Pfam" id="PF00501">
    <property type="entry name" value="AMP-binding"/>
    <property type="match status" value="1"/>
</dbReference>
<evidence type="ECO:0000256" key="1">
    <source>
        <dbReference type="ARBA" id="ARBA00022450"/>
    </source>
</evidence>
<dbReference type="NCBIfam" id="TIGR01733">
    <property type="entry name" value="AA-adenyl-dom"/>
    <property type="match status" value="1"/>
</dbReference>
<dbReference type="InterPro" id="IPR009081">
    <property type="entry name" value="PP-bd_ACP"/>
</dbReference>
<dbReference type="PANTHER" id="PTHR45527:SF1">
    <property type="entry name" value="FATTY ACID SYNTHASE"/>
    <property type="match status" value="1"/>
</dbReference>
<dbReference type="SUPFAM" id="SSF56801">
    <property type="entry name" value="Acetyl-CoA synthetase-like"/>
    <property type="match status" value="1"/>
</dbReference>
<dbReference type="InterPro" id="IPR045851">
    <property type="entry name" value="AMP-bd_C_sf"/>
</dbReference>
<dbReference type="Gene3D" id="3.40.50.1820">
    <property type="entry name" value="alpha/beta hydrolase"/>
    <property type="match status" value="1"/>
</dbReference>
<accession>A0ABW3R0J9</accession>
<reference evidence="6" key="1">
    <citation type="journal article" date="2019" name="Int. J. Syst. Evol. Microbiol.">
        <title>The Global Catalogue of Microorganisms (GCM) 10K type strain sequencing project: providing services to taxonomists for standard genome sequencing and annotation.</title>
        <authorList>
            <consortium name="The Broad Institute Genomics Platform"/>
            <consortium name="The Broad Institute Genome Sequencing Center for Infectious Disease"/>
            <person name="Wu L."/>
            <person name="Ma J."/>
        </authorList>
    </citation>
    <scope>NUCLEOTIDE SEQUENCE [LARGE SCALE GENOMIC DNA]</scope>
    <source>
        <strain evidence="6">CCUG 60214</strain>
    </source>
</reference>
<dbReference type="EMBL" id="JBHTLK010000159">
    <property type="protein sequence ID" value="MFD1150440.1"/>
    <property type="molecule type" value="Genomic_DNA"/>
</dbReference>
<keyword evidence="2" id="KW-0597">Phosphoprotein</keyword>
<dbReference type="SUPFAM" id="SSF47336">
    <property type="entry name" value="ACP-like"/>
    <property type="match status" value="1"/>
</dbReference>
<organism evidence="5 6">
    <name type="scientific">Saccharothrix hoggarensis</name>
    <dbReference type="NCBI Taxonomy" id="913853"/>
    <lineage>
        <taxon>Bacteria</taxon>
        <taxon>Bacillati</taxon>
        <taxon>Actinomycetota</taxon>
        <taxon>Actinomycetes</taxon>
        <taxon>Pseudonocardiales</taxon>
        <taxon>Pseudonocardiaceae</taxon>
        <taxon>Saccharothrix</taxon>
    </lineage>
</organism>
<sequence length="567" mass="60449">MIAAQARRTPDAPAVRSAEGVLSYRELDELANRLAHLLIAKGARRERVVALALPRSVDNVVARLAVLKTGAAYLPIDPDYPPDRIAFMIADADPLLVLDDPTDLPDHPATPPDVEIRPDDPAYVIYTSGSTGRPKGVVVTHRGLPAFSAAEIAHLDVRPGDRVLQFSSPSFDASVLELCLALPAGAELVVPPPGPLLGEQLAAVIADFRVTHALIPPVALATVPDVDLPEFRTLVVGGDACPPDLVAKWAPGRRMVNAYGPTESTVVTSWSEPLAPGGTPPIGRPIPGTEVRVLDDELRPVAEGELYVAGVGLARGYLRRPGLTAQRFVADPFGPPGARMYRTGDVVRTRDDGQLEFVGRADHQVKIRGFRVEPGEIEALLRAHPRVEHAVVVARDEPKRLVAYVVGDVTGLREDLAARLPDYLVPSAFVALDAFPLTPNGKLDRAALPAPVVGEAAEGYVEPRTAGERRVAEVWSDVLGVPRVGALDDFFALGGDSILAVRALSRLGGLPVRAMFEHRTVAALAEALPEQAEPPLPSVPRGRPLPLSSAQRRLFSLDGSPEQNTAA</sequence>
<dbReference type="InterPro" id="IPR006162">
    <property type="entry name" value="Ppantetheine_attach_site"/>
</dbReference>
<evidence type="ECO:0000256" key="2">
    <source>
        <dbReference type="ARBA" id="ARBA00022553"/>
    </source>
</evidence>
<dbReference type="RefSeq" id="WP_380726532.1">
    <property type="nucleotide sequence ID" value="NZ_JBHTLK010000159.1"/>
</dbReference>
<dbReference type="InterPro" id="IPR029058">
    <property type="entry name" value="AB_hydrolase_fold"/>
</dbReference>
<gene>
    <name evidence="5" type="ORF">ACFQ3T_25175</name>
</gene>
<comment type="caution">
    <text evidence="5">The sequence shown here is derived from an EMBL/GenBank/DDBJ whole genome shotgun (WGS) entry which is preliminary data.</text>
</comment>
<dbReference type="PANTHER" id="PTHR45527">
    <property type="entry name" value="NONRIBOSOMAL PEPTIDE SYNTHETASE"/>
    <property type="match status" value="1"/>
</dbReference>
<dbReference type="Pfam" id="PF13193">
    <property type="entry name" value="AMP-binding_C"/>
    <property type="match status" value="1"/>
</dbReference>
<dbReference type="Gene3D" id="3.40.50.12780">
    <property type="entry name" value="N-terminal domain of ligase-like"/>
    <property type="match status" value="1"/>
</dbReference>
<keyword evidence="6" id="KW-1185">Reference proteome</keyword>
<dbReference type="Proteomes" id="UP001597168">
    <property type="component" value="Unassembled WGS sequence"/>
</dbReference>
<dbReference type="PROSITE" id="PS50075">
    <property type="entry name" value="CARRIER"/>
    <property type="match status" value="1"/>
</dbReference>
<feature type="non-terminal residue" evidence="5">
    <location>
        <position position="567"/>
    </location>
</feature>
<evidence type="ECO:0000256" key="3">
    <source>
        <dbReference type="SAM" id="MobiDB-lite"/>
    </source>
</evidence>
<dbReference type="InterPro" id="IPR000873">
    <property type="entry name" value="AMP-dep_synth/lig_dom"/>
</dbReference>
<evidence type="ECO:0000259" key="4">
    <source>
        <dbReference type="PROSITE" id="PS50075"/>
    </source>
</evidence>
<dbReference type="Gene3D" id="3.30.300.30">
    <property type="match status" value="1"/>
</dbReference>